<reference evidence="2 3" key="2">
    <citation type="submission" date="2018-11" db="EMBL/GenBank/DDBJ databases">
        <authorList>
            <consortium name="Pathogen Informatics"/>
        </authorList>
    </citation>
    <scope>NUCLEOTIDE SEQUENCE [LARGE SCALE GENOMIC DNA]</scope>
</reference>
<name>A0A0N4Y1N8_NIPBR</name>
<feature type="region of interest" description="Disordered" evidence="1">
    <location>
        <begin position="58"/>
        <end position="90"/>
    </location>
</feature>
<evidence type="ECO:0000313" key="3">
    <source>
        <dbReference type="Proteomes" id="UP000271162"/>
    </source>
</evidence>
<evidence type="ECO:0000256" key="1">
    <source>
        <dbReference type="SAM" id="MobiDB-lite"/>
    </source>
</evidence>
<sequence>MIWLEKTRTGMASSECASITEAAATNLPQSPLAGRADVDNEWPEATAKCHVGYLRSDKRGHTCPPPRRKPPSVTWLTLGPTGPYGQTAAF</sequence>
<keyword evidence="3" id="KW-1185">Reference proteome</keyword>
<evidence type="ECO:0000313" key="4">
    <source>
        <dbReference type="WBParaSite" id="NBR_0000954601-mRNA-1"/>
    </source>
</evidence>
<dbReference type="EMBL" id="UYSL01020157">
    <property type="protein sequence ID" value="VDL73136.1"/>
    <property type="molecule type" value="Genomic_DNA"/>
</dbReference>
<dbReference type="AlphaFoldDB" id="A0A0N4Y1N8"/>
<gene>
    <name evidence="2" type="ORF">NBR_LOCUS9547</name>
</gene>
<dbReference type="WBParaSite" id="NBR_0000954601-mRNA-1">
    <property type="protein sequence ID" value="NBR_0000954601-mRNA-1"/>
    <property type="gene ID" value="NBR_0000954601"/>
</dbReference>
<accession>A0A0N4Y1N8</accession>
<dbReference type="Proteomes" id="UP000271162">
    <property type="component" value="Unassembled WGS sequence"/>
</dbReference>
<proteinExistence type="predicted"/>
<protein>
    <submittedName>
        <fullName evidence="2 4">Uncharacterized protein</fullName>
    </submittedName>
</protein>
<reference evidence="4" key="1">
    <citation type="submission" date="2017-02" db="UniProtKB">
        <authorList>
            <consortium name="WormBaseParasite"/>
        </authorList>
    </citation>
    <scope>IDENTIFICATION</scope>
</reference>
<evidence type="ECO:0000313" key="2">
    <source>
        <dbReference type="EMBL" id="VDL73136.1"/>
    </source>
</evidence>
<organism evidence="4">
    <name type="scientific">Nippostrongylus brasiliensis</name>
    <name type="common">Rat hookworm</name>
    <dbReference type="NCBI Taxonomy" id="27835"/>
    <lineage>
        <taxon>Eukaryota</taxon>
        <taxon>Metazoa</taxon>
        <taxon>Ecdysozoa</taxon>
        <taxon>Nematoda</taxon>
        <taxon>Chromadorea</taxon>
        <taxon>Rhabditida</taxon>
        <taxon>Rhabditina</taxon>
        <taxon>Rhabditomorpha</taxon>
        <taxon>Strongyloidea</taxon>
        <taxon>Heligmosomidae</taxon>
        <taxon>Nippostrongylus</taxon>
    </lineage>
</organism>